<dbReference type="SUPFAM" id="SSF56954">
    <property type="entry name" value="Outer membrane efflux proteins (OEP)"/>
    <property type="match status" value="1"/>
</dbReference>
<keyword evidence="7" id="KW-0998">Cell outer membrane</keyword>
<evidence type="ECO:0000313" key="9">
    <source>
        <dbReference type="EMBL" id="OGL47492.1"/>
    </source>
</evidence>
<dbReference type="GO" id="GO:0015288">
    <property type="term" value="F:porin activity"/>
    <property type="evidence" value="ECO:0007669"/>
    <property type="project" value="TreeGrafter"/>
</dbReference>
<dbReference type="AlphaFoldDB" id="A0A1F7S100"/>
<keyword evidence="3" id="KW-0813">Transport</keyword>
<dbReference type="Pfam" id="PF02321">
    <property type="entry name" value="OEP"/>
    <property type="match status" value="2"/>
</dbReference>
<keyword evidence="4" id="KW-1134">Transmembrane beta strand</keyword>
<dbReference type="PANTHER" id="PTHR30026:SF21">
    <property type="entry name" value="SLR1270 PROTEIN"/>
    <property type="match status" value="1"/>
</dbReference>
<keyword evidence="5" id="KW-0812">Transmembrane</keyword>
<keyword evidence="8" id="KW-0175">Coiled coil</keyword>
<dbReference type="Proteomes" id="UP000179266">
    <property type="component" value="Unassembled WGS sequence"/>
</dbReference>
<evidence type="ECO:0000256" key="5">
    <source>
        <dbReference type="ARBA" id="ARBA00022692"/>
    </source>
</evidence>
<protein>
    <recommendedName>
        <fullName evidence="11">Transporter</fullName>
    </recommendedName>
</protein>
<dbReference type="Gene3D" id="1.20.1600.10">
    <property type="entry name" value="Outer membrane efflux proteins (OEP)"/>
    <property type="match status" value="1"/>
</dbReference>
<evidence type="ECO:0000256" key="4">
    <source>
        <dbReference type="ARBA" id="ARBA00022452"/>
    </source>
</evidence>
<evidence type="ECO:0000256" key="6">
    <source>
        <dbReference type="ARBA" id="ARBA00023136"/>
    </source>
</evidence>
<accession>A0A1F7S100</accession>
<evidence type="ECO:0008006" key="11">
    <source>
        <dbReference type="Google" id="ProtNLM"/>
    </source>
</evidence>
<dbReference type="InterPro" id="IPR051906">
    <property type="entry name" value="TolC-like"/>
</dbReference>
<evidence type="ECO:0000313" key="10">
    <source>
        <dbReference type="Proteomes" id="UP000179266"/>
    </source>
</evidence>
<dbReference type="GO" id="GO:0015562">
    <property type="term" value="F:efflux transmembrane transporter activity"/>
    <property type="evidence" value="ECO:0007669"/>
    <property type="project" value="InterPro"/>
</dbReference>
<feature type="coiled-coil region" evidence="8">
    <location>
        <begin position="325"/>
        <end position="377"/>
    </location>
</feature>
<reference evidence="9 10" key="1">
    <citation type="journal article" date="2016" name="Nat. Commun.">
        <title>Thousands of microbial genomes shed light on interconnected biogeochemical processes in an aquifer system.</title>
        <authorList>
            <person name="Anantharaman K."/>
            <person name="Brown C.T."/>
            <person name="Hug L.A."/>
            <person name="Sharon I."/>
            <person name="Castelle C.J."/>
            <person name="Probst A.J."/>
            <person name="Thomas B.C."/>
            <person name="Singh A."/>
            <person name="Wilkins M.J."/>
            <person name="Karaoz U."/>
            <person name="Brodie E.L."/>
            <person name="Williams K.H."/>
            <person name="Hubbard S.S."/>
            <person name="Banfield J.F."/>
        </authorList>
    </citation>
    <scope>NUCLEOTIDE SEQUENCE [LARGE SCALE GENOMIC DNA]</scope>
</reference>
<comment type="subcellular location">
    <subcellularLocation>
        <location evidence="1">Cell outer membrane</location>
    </subcellularLocation>
</comment>
<dbReference type="InterPro" id="IPR003423">
    <property type="entry name" value="OMP_efflux"/>
</dbReference>
<comment type="similarity">
    <text evidence="2">Belongs to the outer membrane factor (OMF) (TC 1.B.17) family.</text>
</comment>
<dbReference type="GO" id="GO:0009279">
    <property type="term" value="C:cell outer membrane"/>
    <property type="evidence" value="ECO:0007669"/>
    <property type="project" value="UniProtKB-SubCell"/>
</dbReference>
<evidence type="ECO:0000256" key="7">
    <source>
        <dbReference type="ARBA" id="ARBA00023237"/>
    </source>
</evidence>
<dbReference type="EMBL" id="MGDD01000071">
    <property type="protein sequence ID" value="OGL47492.1"/>
    <property type="molecule type" value="Genomic_DNA"/>
</dbReference>
<evidence type="ECO:0000256" key="1">
    <source>
        <dbReference type="ARBA" id="ARBA00004442"/>
    </source>
</evidence>
<comment type="caution">
    <text evidence="9">The sequence shown here is derived from an EMBL/GenBank/DDBJ whole genome shotgun (WGS) entry which is preliminary data.</text>
</comment>
<gene>
    <name evidence="9" type="ORF">A2161_11900</name>
</gene>
<keyword evidence="6" id="KW-0472">Membrane</keyword>
<evidence type="ECO:0000256" key="8">
    <source>
        <dbReference type="SAM" id="Coils"/>
    </source>
</evidence>
<dbReference type="PANTHER" id="PTHR30026">
    <property type="entry name" value="OUTER MEMBRANE PROTEIN TOLC"/>
    <property type="match status" value="1"/>
</dbReference>
<evidence type="ECO:0000256" key="2">
    <source>
        <dbReference type="ARBA" id="ARBA00007613"/>
    </source>
</evidence>
<sequence length="436" mass="50113">MRKREFILIWIIVSAILNVTGVADAEILTVADGLKLAQENSRLIKIIERDENIAEADIMLAKSRMLPFVDSSMNQTFLTYQPKAIFGPTTVPLSEKTFFSYSLNIQQTLYDFKANASRYEASKIIFQTKKFDTQRVRNLVGFEFLVNYTDILESEKLILVAEKEVERLQSHHRIAEVLYTQGVITKNDLLQAEVRISDAKQRLLTVRNYRALAASHLNNILARPLNTEIETTDFKEIASDIINMDMGKIWELAEIKRPELQIVNETLNVLNLEQKSKKAEYYPKFYVAGGYDYNENRYQVHESNWSLNLGMNVIVFNGFATKAELIKLEQQKFKLLEQKNKLIDEIKLEIAKYILDSRTAQERVSVTENAVQQAEENLRIYRVMYEKGSGISTDVLDAVTLLTVAETNYYKAVYDLRKAEAGVMYSIGTELSEAYE</sequence>
<organism evidence="9 10">
    <name type="scientific">Candidatus Schekmanbacteria bacterium RBG_13_48_7</name>
    <dbReference type="NCBI Taxonomy" id="1817878"/>
    <lineage>
        <taxon>Bacteria</taxon>
        <taxon>Candidatus Schekmaniibacteriota</taxon>
    </lineage>
</organism>
<dbReference type="GO" id="GO:1990281">
    <property type="term" value="C:efflux pump complex"/>
    <property type="evidence" value="ECO:0007669"/>
    <property type="project" value="TreeGrafter"/>
</dbReference>
<name>A0A1F7S100_9BACT</name>
<proteinExistence type="inferred from homology"/>
<evidence type="ECO:0000256" key="3">
    <source>
        <dbReference type="ARBA" id="ARBA00022448"/>
    </source>
</evidence>